<organism evidence="9 10">
    <name type="scientific">Microbacterium pygmaeum</name>
    <dbReference type="NCBI Taxonomy" id="370764"/>
    <lineage>
        <taxon>Bacteria</taxon>
        <taxon>Bacillati</taxon>
        <taxon>Actinomycetota</taxon>
        <taxon>Actinomycetes</taxon>
        <taxon>Micrococcales</taxon>
        <taxon>Microbacteriaceae</taxon>
        <taxon>Microbacterium</taxon>
    </lineage>
</organism>
<keyword evidence="10" id="KW-1185">Reference proteome</keyword>
<sequence length="573" mass="60792">MSGTQNLAHKASRGVAVTMGGLWGRALLQMLSTVVLARLLTPADFGLIAMVGSIMGIAELVRDFGMTGAIIQAKNLSDRVWKSLLWVSALIGIVLSVAVALSAPLVAALYNEPRLVAITLFMAPGVFLSGLVMPLQAMATKNLRFGLLASLDISTMAAGVVAGIVAALLGAGFWSLVIMAGAQFIIRLVVLWSLVRPKWGPPRIVKETWPLLGTGGSIFGAELLGYAEKNLDNVIIGATLGPAALGQYSRAYALFLLPLQQMNGPLGRVALPVLSALRDEGDRYRRYIRSAALVIGYLTLPTYAVAAGVAQPLVRLLLGPGWEMAATLFSLLAIAGFAQAIGRLRTWLYISLGHSHRQFVYDLVARPIVIAGFFFGIWWGGLPGLVLTYGALSLILLVPGFGFAMRGTFVRPGDVALPIIRPAIMAVLAFAGSWGASHLVIDTIAIVQVIVGMVGSLVIISPLFLLKSYRGDVGKLLGFVRSIRAPKARPAKTDAAADDAETTEEMAAELANTETFSETANEEQKTDEDRLIETEELTRRARRAAAAAADAGTAPASTTTKTADPQGDDSRHP</sequence>
<keyword evidence="6 8" id="KW-0472">Membrane</keyword>
<proteinExistence type="inferred from homology"/>
<evidence type="ECO:0000256" key="8">
    <source>
        <dbReference type="SAM" id="Phobius"/>
    </source>
</evidence>
<keyword evidence="4 8" id="KW-0812">Transmembrane</keyword>
<evidence type="ECO:0000313" key="9">
    <source>
        <dbReference type="EMBL" id="SDH63840.1"/>
    </source>
</evidence>
<dbReference type="InterPro" id="IPR050833">
    <property type="entry name" value="Poly_Biosynth_Transport"/>
</dbReference>
<evidence type="ECO:0000256" key="2">
    <source>
        <dbReference type="ARBA" id="ARBA00007430"/>
    </source>
</evidence>
<evidence type="ECO:0000256" key="7">
    <source>
        <dbReference type="SAM" id="MobiDB-lite"/>
    </source>
</evidence>
<feature type="transmembrane region" description="Helical" evidence="8">
    <location>
        <begin position="322"/>
        <end position="342"/>
    </location>
</feature>
<feature type="transmembrane region" description="Helical" evidence="8">
    <location>
        <begin position="115"/>
        <end position="133"/>
    </location>
</feature>
<feature type="compositionally biased region" description="Basic and acidic residues" evidence="7">
    <location>
        <begin position="522"/>
        <end position="539"/>
    </location>
</feature>
<dbReference type="Pfam" id="PF13440">
    <property type="entry name" value="Polysacc_synt_3"/>
    <property type="match status" value="1"/>
</dbReference>
<evidence type="ECO:0000256" key="3">
    <source>
        <dbReference type="ARBA" id="ARBA00022475"/>
    </source>
</evidence>
<accession>A0A1G8E283</accession>
<feature type="transmembrane region" description="Helical" evidence="8">
    <location>
        <begin position="287"/>
        <end position="310"/>
    </location>
</feature>
<feature type="transmembrane region" description="Helical" evidence="8">
    <location>
        <begin position="363"/>
        <end position="380"/>
    </location>
</feature>
<keyword evidence="3" id="KW-1003">Cell membrane</keyword>
<keyword evidence="5 8" id="KW-1133">Transmembrane helix</keyword>
<feature type="transmembrane region" description="Helical" evidence="8">
    <location>
        <begin position="45"/>
        <end position="62"/>
    </location>
</feature>
<comment type="subcellular location">
    <subcellularLocation>
        <location evidence="1">Cell membrane</location>
        <topology evidence="1">Multi-pass membrane protein</topology>
    </subcellularLocation>
</comment>
<dbReference type="EMBL" id="LT629692">
    <property type="protein sequence ID" value="SDH63840.1"/>
    <property type="molecule type" value="Genomic_DNA"/>
</dbReference>
<name>A0A1G8E283_9MICO</name>
<evidence type="ECO:0000313" key="10">
    <source>
        <dbReference type="Proteomes" id="UP000199009"/>
    </source>
</evidence>
<evidence type="ECO:0000256" key="1">
    <source>
        <dbReference type="ARBA" id="ARBA00004651"/>
    </source>
</evidence>
<feature type="region of interest" description="Disordered" evidence="7">
    <location>
        <begin position="512"/>
        <end position="573"/>
    </location>
</feature>
<evidence type="ECO:0000256" key="6">
    <source>
        <dbReference type="ARBA" id="ARBA00023136"/>
    </source>
</evidence>
<dbReference type="GO" id="GO:0005886">
    <property type="term" value="C:plasma membrane"/>
    <property type="evidence" value="ECO:0007669"/>
    <property type="project" value="UniProtKB-SubCell"/>
</dbReference>
<dbReference type="PANTHER" id="PTHR30250">
    <property type="entry name" value="PST FAMILY PREDICTED COLANIC ACID TRANSPORTER"/>
    <property type="match status" value="1"/>
</dbReference>
<protein>
    <submittedName>
        <fullName evidence="9">Polysaccharide transporter, PST family</fullName>
    </submittedName>
</protein>
<dbReference type="RefSeq" id="WP_091492933.1">
    <property type="nucleotide sequence ID" value="NZ_LT629692.1"/>
</dbReference>
<dbReference type="OrthoDB" id="9770347at2"/>
<reference evidence="9 10" key="1">
    <citation type="submission" date="2016-10" db="EMBL/GenBank/DDBJ databases">
        <authorList>
            <person name="de Groot N.N."/>
        </authorList>
    </citation>
    <scope>NUCLEOTIDE SEQUENCE [LARGE SCALE GENOMIC DNA]</scope>
    <source>
        <strain evidence="9 10">DSM 23142</strain>
    </source>
</reference>
<evidence type="ECO:0000256" key="5">
    <source>
        <dbReference type="ARBA" id="ARBA00022989"/>
    </source>
</evidence>
<feature type="transmembrane region" description="Helical" evidence="8">
    <location>
        <begin position="416"/>
        <end position="437"/>
    </location>
</feature>
<feature type="compositionally biased region" description="Low complexity" evidence="7">
    <location>
        <begin position="544"/>
        <end position="560"/>
    </location>
</feature>
<dbReference type="PANTHER" id="PTHR30250:SF10">
    <property type="entry name" value="LIPOPOLYSACCHARIDE BIOSYNTHESIS PROTEIN WZXC"/>
    <property type="match status" value="1"/>
</dbReference>
<dbReference type="CDD" id="cd13127">
    <property type="entry name" value="MATE_tuaB_like"/>
    <property type="match status" value="1"/>
</dbReference>
<comment type="similarity">
    <text evidence="2">Belongs to the polysaccharide synthase family.</text>
</comment>
<dbReference type="AlphaFoldDB" id="A0A1G8E283"/>
<feature type="transmembrane region" description="Helical" evidence="8">
    <location>
        <begin position="145"/>
        <end position="167"/>
    </location>
</feature>
<evidence type="ECO:0000256" key="4">
    <source>
        <dbReference type="ARBA" id="ARBA00022692"/>
    </source>
</evidence>
<feature type="transmembrane region" description="Helical" evidence="8">
    <location>
        <begin position="83"/>
        <end position="109"/>
    </location>
</feature>
<feature type="transmembrane region" description="Helical" evidence="8">
    <location>
        <begin position="386"/>
        <end position="404"/>
    </location>
</feature>
<gene>
    <name evidence="9" type="ORF">SAMN04489810_3508</name>
</gene>
<dbReference type="STRING" id="370764.SAMN04489810_3508"/>
<feature type="transmembrane region" description="Helical" evidence="8">
    <location>
        <begin position="443"/>
        <end position="466"/>
    </location>
</feature>
<dbReference type="Proteomes" id="UP000199009">
    <property type="component" value="Chromosome I"/>
</dbReference>